<dbReference type="PANTHER" id="PTHR33571:SF14">
    <property type="entry name" value="PROTEIN ADENYLYLTRANSFERASE MJ0435-RELATED"/>
    <property type="match status" value="1"/>
</dbReference>
<keyword evidence="3" id="KW-0548">Nucleotidyltransferase</keyword>
<evidence type="ECO:0000256" key="1">
    <source>
        <dbReference type="ARBA" id="ARBA00001946"/>
    </source>
</evidence>
<evidence type="ECO:0000256" key="4">
    <source>
        <dbReference type="ARBA" id="ARBA00022723"/>
    </source>
</evidence>
<gene>
    <name evidence="9" type="ORF">E2R65_09115</name>
</gene>
<dbReference type="SUPFAM" id="SSF81301">
    <property type="entry name" value="Nucleotidyltransferase"/>
    <property type="match status" value="1"/>
</dbReference>
<dbReference type="CDD" id="cd05403">
    <property type="entry name" value="NT_KNTase_like"/>
    <property type="match status" value="1"/>
</dbReference>
<dbReference type="GO" id="GO:0005524">
    <property type="term" value="F:ATP binding"/>
    <property type="evidence" value="ECO:0007669"/>
    <property type="project" value="UniProtKB-KW"/>
</dbReference>
<evidence type="ECO:0000256" key="5">
    <source>
        <dbReference type="ARBA" id="ARBA00022741"/>
    </source>
</evidence>
<dbReference type="InterPro" id="IPR043519">
    <property type="entry name" value="NT_sf"/>
</dbReference>
<dbReference type="InterPro" id="IPR041633">
    <property type="entry name" value="Polbeta"/>
</dbReference>
<evidence type="ECO:0000259" key="8">
    <source>
        <dbReference type="Pfam" id="PF18765"/>
    </source>
</evidence>
<evidence type="ECO:0000313" key="9">
    <source>
        <dbReference type="EMBL" id="TEW66976.1"/>
    </source>
</evidence>
<keyword evidence="5" id="KW-0547">Nucleotide-binding</keyword>
<dbReference type="Pfam" id="PF18765">
    <property type="entry name" value="Polbeta"/>
    <property type="match status" value="1"/>
</dbReference>
<keyword evidence="7" id="KW-0460">Magnesium</keyword>
<proteinExistence type="predicted"/>
<keyword evidence="2" id="KW-0808">Transferase</keyword>
<organism evidence="9 10">
    <name type="scientific">Mucilaginibacter phyllosphaerae</name>
    <dbReference type="NCBI Taxonomy" id="1812349"/>
    <lineage>
        <taxon>Bacteria</taxon>
        <taxon>Pseudomonadati</taxon>
        <taxon>Bacteroidota</taxon>
        <taxon>Sphingobacteriia</taxon>
        <taxon>Sphingobacteriales</taxon>
        <taxon>Sphingobacteriaceae</taxon>
        <taxon>Mucilaginibacter</taxon>
    </lineage>
</organism>
<dbReference type="InterPro" id="IPR052038">
    <property type="entry name" value="Type-VII_TA_antitoxin"/>
</dbReference>
<feature type="domain" description="Polymerase beta nucleotidyltransferase" evidence="8">
    <location>
        <begin position="2"/>
        <end position="51"/>
    </location>
</feature>
<dbReference type="GO" id="GO:0046872">
    <property type="term" value="F:metal ion binding"/>
    <property type="evidence" value="ECO:0007669"/>
    <property type="project" value="UniProtKB-KW"/>
</dbReference>
<dbReference type="Proteomes" id="UP000297248">
    <property type="component" value="Unassembled WGS sequence"/>
</dbReference>
<keyword evidence="4" id="KW-0479">Metal-binding</keyword>
<evidence type="ECO:0000256" key="6">
    <source>
        <dbReference type="ARBA" id="ARBA00022840"/>
    </source>
</evidence>
<accession>A0A4Y8AEF9</accession>
<comment type="cofactor">
    <cofactor evidence="1">
        <name>Mg(2+)</name>
        <dbReference type="ChEBI" id="CHEBI:18420"/>
    </cofactor>
</comment>
<evidence type="ECO:0000313" key="10">
    <source>
        <dbReference type="Proteomes" id="UP000297248"/>
    </source>
</evidence>
<dbReference type="EMBL" id="SNQG01000003">
    <property type="protein sequence ID" value="TEW66976.1"/>
    <property type="molecule type" value="Genomic_DNA"/>
</dbReference>
<keyword evidence="6" id="KW-0067">ATP-binding</keyword>
<dbReference type="GO" id="GO:0016779">
    <property type="term" value="F:nucleotidyltransferase activity"/>
    <property type="evidence" value="ECO:0007669"/>
    <property type="project" value="UniProtKB-KW"/>
</dbReference>
<evidence type="ECO:0000256" key="7">
    <source>
        <dbReference type="ARBA" id="ARBA00022842"/>
    </source>
</evidence>
<comment type="caution">
    <text evidence="9">The sequence shown here is derived from an EMBL/GenBank/DDBJ whole genome shotgun (WGS) entry which is preliminary data.</text>
</comment>
<dbReference type="PANTHER" id="PTHR33571">
    <property type="entry name" value="SSL8005 PROTEIN"/>
    <property type="match status" value="1"/>
</dbReference>
<sequence>MIKRAAIFGSVAKGESSDSSDIDLLIKGGQDFTMFKMLSLEQEISKLINKKLIL</sequence>
<name>A0A4Y8AEF9_9SPHI</name>
<dbReference type="AlphaFoldDB" id="A0A4Y8AEF9"/>
<evidence type="ECO:0000256" key="3">
    <source>
        <dbReference type="ARBA" id="ARBA00022695"/>
    </source>
</evidence>
<reference evidence="9 10" key="1">
    <citation type="journal article" date="2016" name="Int. J. Syst. Evol. Microbiol.">
        <title>Proposal of Mucilaginibacter phyllosphaerae sp. nov. isolated from the phyllosphere of Galium album.</title>
        <authorList>
            <person name="Aydogan E.L."/>
            <person name="Busse H.J."/>
            <person name="Moser G."/>
            <person name="Muller C."/>
            <person name="Kampfer P."/>
            <person name="Glaeser S.P."/>
        </authorList>
    </citation>
    <scope>NUCLEOTIDE SEQUENCE [LARGE SCALE GENOMIC DNA]</scope>
    <source>
        <strain evidence="9 10">PP-F2FG21</strain>
    </source>
</reference>
<evidence type="ECO:0000256" key="2">
    <source>
        <dbReference type="ARBA" id="ARBA00022679"/>
    </source>
</evidence>
<dbReference type="Gene3D" id="3.30.460.10">
    <property type="entry name" value="Beta Polymerase, domain 2"/>
    <property type="match status" value="1"/>
</dbReference>
<protein>
    <recommendedName>
        <fullName evidence="8">Polymerase beta nucleotidyltransferase domain-containing protein</fullName>
    </recommendedName>
</protein>